<dbReference type="Proteomes" id="UP000054538">
    <property type="component" value="Unassembled WGS sequence"/>
</dbReference>
<dbReference type="STRING" id="930991.A0A0D0DBQ7"/>
<dbReference type="AlphaFoldDB" id="A0A0D0DBQ7"/>
<sequence>MSPLPWSLRSTLNMPSPDSSPTSLPHGSHDVMDDEDDMFFEPCEPPETSFVFSVTEGTPSPRSKKVQEMLPSKYKPRDSGVAFSDDEDTSNSGGNFLSAMPRTSTSASSLNSDAGDDLVTPGVVPGANSDWPTAVILSGLDDSGRNFHRTNDDGVDVDVFILQTLTTSSEPSAEDSKKPPTPLKDWPPEWTQKNNQLFAMKYFGRSIIALEFITIYDSDEARFLAAYPQAARGHTALLHAINVARRERGERPSRERHDHEP</sequence>
<dbReference type="InParanoid" id="A0A0D0DBQ7"/>
<reference evidence="2 3" key="1">
    <citation type="submission" date="2014-04" db="EMBL/GenBank/DDBJ databases">
        <authorList>
            <consortium name="DOE Joint Genome Institute"/>
            <person name="Kuo A."/>
            <person name="Kohler A."/>
            <person name="Jargeat P."/>
            <person name="Nagy L.G."/>
            <person name="Floudas D."/>
            <person name="Copeland A."/>
            <person name="Barry K.W."/>
            <person name="Cichocki N."/>
            <person name="Veneault-Fourrey C."/>
            <person name="LaButti K."/>
            <person name="Lindquist E.A."/>
            <person name="Lipzen A."/>
            <person name="Lundell T."/>
            <person name="Morin E."/>
            <person name="Murat C."/>
            <person name="Sun H."/>
            <person name="Tunlid A."/>
            <person name="Henrissat B."/>
            <person name="Grigoriev I.V."/>
            <person name="Hibbett D.S."/>
            <person name="Martin F."/>
            <person name="Nordberg H.P."/>
            <person name="Cantor M.N."/>
            <person name="Hua S.X."/>
        </authorList>
    </citation>
    <scope>NUCLEOTIDE SEQUENCE [LARGE SCALE GENOMIC DNA]</scope>
    <source>
        <strain evidence="2 3">Ve08.2h10</strain>
    </source>
</reference>
<name>A0A0D0DBQ7_9AGAM</name>
<evidence type="ECO:0000313" key="3">
    <source>
        <dbReference type="Proteomes" id="UP000054538"/>
    </source>
</evidence>
<feature type="region of interest" description="Disordered" evidence="1">
    <location>
        <begin position="166"/>
        <end position="189"/>
    </location>
</feature>
<feature type="compositionally biased region" description="Polar residues" evidence="1">
    <location>
        <begin position="90"/>
        <end position="112"/>
    </location>
</feature>
<accession>A0A0D0DBQ7</accession>
<gene>
    <name evidence="2" type="ORF">PAXRUDRAFT_19624</name>
</gene>
<feature type="compositionally biased region" description="Polar residues" evidence="1">
    <location>
        <begin position="8"/>
        <end position="25"/>
    </location>
</feature>
<evidence type="ECO:0000313" key="2">
    <source>
        <dbReference type="EMBL" id="KIK74690.1"/>
    </source>
</evidence>
<organism evidence="2 3">
    <name type="scientific">Paxillus rubicundulus Ve08.2h10</name>
    <dbReference type="NCBI Taxonomy" id="930991"/>
    <lineage>
        <taxon>Eukaryota</taxon>
        <taxon>Fungi</taxon>
        <taxon>Dikarya</taxon>
        <taxon>Basidiomycota</taxon>
        <taxon>Agaricomycotina</taxon>
        <taxon>Agaricomycetes</taxon>
        <taxon>Agaricomycetidae</taxon>
        <taxon>Boletales</taxon>
        <taxon>Paxilineae</taxon>
        <taxon>Paxillaceae</taxon>
        <taxon>Paxillus</taxon>
    </lineage>
</organism>
<feature type="region of interest" description="Disordered" evidence="1">
    <location>
        <begin position="1"/>
        <end position="116"/>
    </location>
</feature>
<feature type="compositionally biased region" description="Polar residues" evidence="1">
    <location>
        <begin position="50"/>
        <end position="61"/>
    </location>
</feature>
<keyword evidence="3" id="KW-1185">Reference proteome</keyword>
<evidence type="ECO:0000256" key="1">
    <source>
        <dbReference type="SAM" id="MobiDB-lite"/>
    </source>
</evidence>
<proteinExistence type="predicted"/>
<dbReference type="OrthoDB" id="5337378at2759"/>
<dbReference type="EMBL" id="KN828638">
    <property type="protein sequence ID" value="KIK74690.1"/>
    <property type="molecule type" value="Genomic_DNA"/>
</dbReference>
<protein>
    <submittedName>
        <fullName evidence="2">Uncharacterized protein</fullName>
    </submittedName>
</protein>
<dbReference type="HOGENOM" id="CLU_1065973_0_0_1"/>
<reference evidence="3" key="2">
    <citation type="submission" date="2015-01" db="EMBL/GenBank/DDBJ databases">
        <title>Evolutionary Origins and Diversification of the Mycorrhizal Mutualists.</title>
        <authorList>
            <consortium name="DOE Joint Genome Institute"/>
            <consortium name="Mycorrhizal Genomics Consortium"/>
            <person name="Kohler A."/>
            <person name="Kuo A."/>
            <person name="Nagy L.G."/>
            <person name="Floudas D."/>
            <person name="Copeland A."/>
            <person name="Barry K.W."/>
            <person name="Cichocki N."/>
            <person name="Veneault-Fourrey C."/>
            <person name="LaButti K."/>
            <person name="Lindquist E.A."/>
            <person name="Lipzen A."/>
            <person name="Lundell T."/>
            <person name="Morin E."/>
            <person name="Murat C."/>
            <person name="Riley R."/>
            <person name="Ohm R."/>
            <person name="Sun H."/>
            <person name="Tunlid A."/>
            <person name="Henrissat B."/>
            <person name="Grigoriev I.V."/>
            <person name="Hibbett D.S."/>
            <person name="Martin F."/>
        </authorList>
    </citation>
    <scope>NUCLEOTIDE SEQUENCE [LARGE SCALE GENOMIC DNA]</scope>
    <source>
        <strain evidence="3">Ve08.2h10</strain>
    </source>
</reference>